<dbReference type="Proteomes" id="UP000228626">
    <property type="component" value="Unassembled WGS sequence"/>
</dbReference>
<gene>
    <name evidence="4" type="ORF">COT99_02435</name>
</gene>
<reference evidence="5" key="1">
    <citation type="submission" date="2017-09" db="EMBL/GenBank/DDBJ databases">
        <title>Depth-based differentiation of microbial function through sediment-hosted aquifers and enrichment of novel symbionts in the deep terrestrial subsurface.</title>
        <authorList>
            <person name="Probst A.J."/>
            <person name="Ladd B."/>
            <person name="Jarett J.K."/>
            <person name="Geller-Mcgrath D.E."/>
            <person name="Sieber C.M.K."/>
            <person name="Emerson J.B."/>
            <person name="Anantharaman K."/>
            <person name="Thomas B.C."/>
            <person name="Malmstrom R."/>
            <person name="Stieglmeier M."/>
            <person name="Klingl A."/>
            <person name="Woyke T."/>
            <person name="Ryan C.M."/>
            <person name="Banfield J.F."/>
        </authorList>
    </citation>
    <scope>NUCLEOTIDE SEQUENCE [LARGE SCALE GENOMIC DNA]</scope>
</reference>
<name>A0A2H0V246_9BACT</name>
<protein>
    <recommendedName>
        <fullName evidence="3">SIS domain-containing protein</fullName>
    </recommendedName>
</protein>
<evidence type="ECO:0000256" key="1">
    <source>
        <dbReference type="ARBA" id="ARBA00010523"/>
    </source>
</evidence>
<dbReference type="GO" id="GO:0005975">
    <property type="term" value="P:carbohydrate metabolic process"/>
    <property type="evidence" value="ECO:0007669"/>
    <property type="project" value="InterPro"/>
</dbReference>
<accession>A0A2H0V246</accession>
<comment type="caution">
    <text evidence="4">The sequence shown here is derived from an EMBL/GenBank/DDBJ whole genome shotgun (WGS) entry which is preliminary data.</text>
</comment>
<dbReference type="CDD" id="cd05637">
    <property type="entry name" value="SIS_PGI_PMI_2"/>
    <property type="match status" value="1"/>
</dbReference>
<evidence type="ECO:0000256" key="2">
    <source>
        <dbReference type="ARBA" id="ARBA00023235"/>
    </source>
</evidence>
<organism evidence="4 5">
    <name type="scientific">Candidatus Falkowbacteria bacterium CG10_big_fil_rev_8_21_14_0_10_43_10</name>
    <dbReference type="NCBI Taxonomy" id="1974567"/>
    <lineage>
        <taxon>Bacteria</taxon>
        <taxon>Candidatus Falkowiibacteriota</taxon>
    </lineage>
</organism>
<dbReference type="GO" id="GO:0004476">
    <property type="term" value="F:mannose-6-phosphate isomerase activity"/>
    <property type="evidence" value="ECO:0007669"/>
    <property type="project" value="InterPro"/>
</dbReference>
<dbReference type="GO" id="GO:0004347">
    <property type="term" value="F:glucose-6-phosphate isomerase activity"/>
    <property type="evidence" value="ECO:0007669"/>
    <property type="project" value="InterPro"/>
</dbReference>
<keyword evidence="2" id="KW-0413">Isomerase</keyword>
<evidence type="ECO:0000313" key="5">
    <source>
        <dbReference type="Proteomes" id="UP000228626"/>
    </source>
</evidence>
<dbReference type="InterPro" id="IPR001347">
    <property type="entry name" value="SIS_dom"/>
</dbReference>
<dbReference type="EMBL" id="PFAR01000028">
    <property type="protein sequence ID" value="PIR93135.1"/>
    <property type="molecule type" value="Genomic_DNA"/>
</dbReference>
<dbReference type="InterPro" id="IPR019490">
    <property type="entry name" value="Glu6P/Mann6P_isomerase_C"/>
</dbReference>
<feature type="domain" description="SIS" evidence="3">
    <location>
        <begin position="21"/>
        <end position="154"/>
    </location>
</feature>
<comment type="similarity">
    <text evidence="1">Belongs to the PGI/PMI family.</text>
</comment>
<proteinExistence type="inferred from homology"/>
<dbReference type="SUPFAM" id="SSF53697">
    <property type="entry name" value="SIS domain"/>
    <property type="match status" value="1"/>
</dbReference>
<dbReference type="Pfam" id="PF10432">
    <property type="entry name" value="bact-PGI_C"/>
    <property type="match status" value="1"/>
</dbReference>
<dbReference type="GO" id="GO:0097367">
    <property type="term" value="F:carbohydrate derivative binding"/>
    <property type="evidence" value="ECO:0007669"/>
    <property type="project" value="InterPro"/>
</dbReference>
<dbReference type="InterPro" id="IPR046348">
    <property type="entry name" value="SIS_dom_sf"/>
</dbReference>
<dbReference type="AlphaFoldDB" id="A0A2H0V246"/>
<dbReference type="Gene3D" id="3.40.50.10490">
    <property type="entry name" value="Glucose-6-phosphate isomerase like protein, domain 1"/>
    <property type="match status" value="2"/>
</dbReference>
<sequence>MMSDAIKNFPKQFKYNPKIENQSKLKRKKKVVILGMGGSHLAADLIVGMNPKYEIKVHSDYGLPNIDGKELQKSLIIASSYSGNTEEVIDGLNKALAQNLNVAVMATGGKLIEIAKEKGLAYIEMPNEGIQPRSALGYGLRALLKLIGMREEFKQAGELKKTLNPEELEQQGKELAEKLRGHVPVIYASVKNKAVAYNWKIKLNETGKIPAFYNVIPELNHNEMTGFDIFAGRDALQCVSTKNLSDKFYFILLRDDEDEPRNLKRMEILKKLYEDRGLKVEIVEITGESRWHKISRSLLLADWTAFYIAVQYGLEAEQVPMVEEFKSEVRK</sequence>
<evidence type="ECO:0000313" key="4">
    <source>
        <dbReference type="EMBL" id="PIR93135.1"/>
    </source>
</evidence>
<dbReference type="PROSITE" id="PS51464">
    <property type="entry name" value="SIS"/>
    <property type="match status" value="1"/>
</dbReference>
<dbReference type="GO" id="GO:1901135">
    <property type="term" value="P:carbohydrate derivative metabolic process"/>
    <property type="evidence" value="ECO:0007669"/>
    <property type="project" value="InterPro"/>
</dbReference>
<evidence type="ECO:0000259" key="3">
    <source>
        <dbReference type="PROSITE" id="PS51464"/>
    </source>
</evidence>